<dbReference type="AlphaFoldDB" id="A0A6J5WM20"/>
<keyword evidence="4" id="KW-1185">Reference proteome</keyword>
<evidence type="ECO:0000313" key="3">
    <source>
        <dbReference type="Proteomes" id="UP000507222"/>
    </source>
</evidence>
<sequence>MNLVHFYYAKVHGSDACHYVEKVRNTLFDLYNEYAEDSSQMYPSQEVGDTNNEQGMACNDDDLSGFDSWYGGA</sequence>
<dbReference type="EMBL" id="CAEKDK010000002">
    <property type="protein sequence ID" value="CAB4268930.1"/>
    <property type="molecule type" value="Genomic_DNA"/>
</dbReference>
<proteinExistence type="predicted"/>
<evidence type="ECO:0000313" key="2">
    <source>
        <dbReference type="EMBL" id="CAB4299298.1"/>
    </source>
</evidence>
<reference evidence="2 3" key="2">
    <citation type="submission" date="2020-05" db="EMBL/GenBank/DDBJ databases">
        <authorList>
            <person name="Campoy J."/>
            <person name="Schneeberger K."/>
            <person name="Spophaly S."/>
        </authorList>
    </citation>
    <scope>NUCLEOTIDE SEQUENCE [LARGE SCALE GENOMIC DNA]</scope>
    <source>
        <strain evidence="2">PruArmRojPasFocal</strain>
    </source>
</reference>
<organism evidence="2 4">
    <name type="scientific">Prunus armeniaca</name>
    <name type="common">Apricot</name>
    <name type="synonym">Armeniaca vulgaris</name>
    <dbReference type="NCBI Taxonomy" id="36596"/>
    <lineage>
        <taxon>Eukaryota</taxon>
        <taxon>Viridiplantae</taxon>
        <taxon>Streptophyta</taxon>
        <taxon>Embryophyta</taxon>
        <taxon>Tracheophyta</taxon>
        <taxon>Spermatophyta</taxon>
        <taxon>Magnoliopsida</taxon>
        <taxon>eudicotyledons</taxon>
        <taxon>Gunneridae</taxon>
        <taxon>Pentapetalae</taxon>
        <taxon>rosids</taxon>
        <taxon>fabids</taxon>
        <taxon>Rosales</taxon>
        <taxon>Rosaceae</taxon>
        <taxon>Amygdaloideae</taxon>
        <taxon>Amygdaleae</taxon>
        <taxon>Prunus</taxon>
    </lineage>
</organism>
<dbReference type="Proteomes" id="UP000507222">
    <property type="component" value="Unassembled WGS sequence"/>
</dbReference>
<gene>
    <name evidence="1" type="ORF">CURHAP_LOCUS13669</name>
    <name evidence="2" type="ORF">ORAREDHAP_LOCUS13210</name>
</gene>
<accession>A0A6J5WM20</accession>
<reference evidence="4" key="1">
    <citation type="journal article" date="2020" name="Genome Biol.">
        <title>Gamete binning: chromosome-level and haplotype-resolved genome assembly enabled by high-throughput single-cell sequencing of gamete genomes.</title>
        <authorList>
            <person name="Campoy J.A."/>
            <person name="Sun H."/>
            <person name="Goel M."/>
            <person name="Jiao W.-B."/>
            <person name="Folz-Donahue K."/>
            <person name="Wang N."/>
            <person name="Rubio M."/>
            <person name="Liu C."/>
            <person name="Kukat C."/>
            <person name="Ruiz D."/>
            <person name="Huettel B."/>
            <person name="Schneeberger K."/>
        </authorList>
    </citation>
    <scope>NUCLEOTIDE SEQUENCE [LARGE SCALE GENOMIC DNA]</scope>
    <source>
        <strain evidence="4">cv. Rojo Pasion</strain>
    </source>
</reference>
<dbReference type="Proteomes" id="UP000507245">
    <property type="component" value="Unassembled WGS sequence"/>
</dbReference>
<protein>
    <submittedName>
        <fullName evidence="2">Uncharacterized protein</fullName>
    </submittedName>
</protein>
<evidence type="ECO:0000313" key="1">
    <source>
        <dbReference type="EMBL" id="CAB4268930.1"/>
    </source>
</evidence>
<evidence type="ECO:0000313" key="4">
    <source>
        <dbReference type="Proteomes" id="UP000507245"/>
    </source>
</evidence>
<dbReference type="EMBL" id="CAEKKB010000002">
    <property type="protein sequence ID" value="CAB4299298.1"/>
    <property type="molecule type" value="Genomic_DNA"/>
</dbReference>
<name>A0A6J5WM20_PRUAR</name>